<feature type="transmembrane region" description="Helical" evidence="7">
    <location>
        <begin position="41"/>
        <end position="60"/>
    </location>
</feature>
<keyword evidence="7" id="KW-0812">Transmembrane</keyword>
<keyword evidence="7" id="KW-1133">Transmembrane helix</keyword>
<reference evidence="10" key="1">
    <citation type="submission" date="2017-05" db="EMBL/GenBank/DDBJ databases">
        <title>Complete and WGS of Bordetella genogroups.</title>
        <authorList>
            <person name="Spilker T."/>
            <person name="Lipuma J."/>
        </authorList>
    </citation>
    <scope>NUCLEOTIDE SEQUENCE [LARGE SCALE GENOMIC DNA]</scope>
    <source>
        <strain evidence="10">AU18089</strain>
    </source>
</reference>
<dbReference type="PANTHER" id="PTHR44936:SF10">
    <property type="entry name" value="SENSOR PROTEIN RSTB"/>
    <property type="match status" value="1"/>
</dbReference>
<evidence type="ECO:0000256" key="5">
    <source>
        <dbReference type="ARBA" id="ARBA00022777"/>
    </source>
</evidence>
<keyword evidence="4" id="KW-0547">Nucleotide-binding</keyword>
<dbReference type="RefSeq" id="WP_094796762.1">
    <property type="nucleotide sequence ID" value="NZ_NEVK01000004.1"/>
</dbReference>
<comment type="caution">
    <text evidence="9">The sequence shown here is derived from an EMBL/GenBank/DDBJ whole genome shotgun (WGS) entry which is preliminary data.</text>
</comment>
<dbReference type="InterPro" id="IPR036890">
    <property type="entry name" value="HATPase_C_sf"/>
</dbReference>
<feature type="transmembrane region" description="Helical" evidence="7">
    <location>
        <begin position="72"/>
        <end position="89"/>
    </location>
</feature>
<name>A0A261RDC6_9BORD</name>
<keyword evidence="6" id="KW-0067">ATP-binding</keyword>
<dbReference type="GO" id="GO:0005886">
    <property type="term" value="C:plasma membrane"/>
    <property type="evidence" value="ECO:0007669"/>
    <property type="project" value="TreeGrafter"/>
</dbReference>
<evidence type="ECO:0000256" key="2">
    <source>
        <dbReference type="ARBA" id="ARBA00012438"/>
    </source>
</evidence>
<dbReference type="SMART" id="SM00387">
    <property type="entry name" value="HATPase_c"/>
    <property type="match status" value="1"/>
</dbReference>
<keyword evidence="7" id="KW-0472">Membrane</keyword>
<proteinExistence type="predicted"/>
<dbReference type="Gene3D" id="1.10.287.130">
    <property type="match status" value="1"/>
</dbReference>
<dbReference type="Pfam" id="PF02518">
    <property type="entry name" value="HATPase_c"/>
    <property type="match status" value="1"/>
</dbReference>
<dbReference type="GO" id="GO:0005524">
    <property type="term" value="F:ATP binding"/>
    <property type="evidence" value="ECO:0007669"/>
    <property type="project" value="UniProtKB-KW"/>
</dbReference>
<keyword evidence="3" id="KW-0808">Transferase</keyword>
<dbReference type="GO" id="GO:0000155">
    <property type="term" value="F:phosphorelay sensor kinase activity"/>
    <property type="evidence" value="ECO:0007669"/>
    <property type="project" value="TreeGrafter"/>
</dbReference>
<dbReference type="SUPFAM" id="SSF55874">
    <property type="entry name" value="ATPase domain of HSP90 chaperone/DNA topoisomerase II/histidine kinase"/>
    <property type="match status" value="1"/>
</dbReference>
<keyword evidence="5 9" id="KW-0418">Kinase</keyword>
<dbReference type="Proteomes" id="UP000216947">
    <property type="component" value="Unassembled WGS sequence"/>
</dbReference>
<gene>
    <name evidence="9" type="ORF">CAL19_09670</name>
</gene>
<evidence type="ECO:0000313" key="9">
    <source>
        <dbReference type="EMBL" id="OZI23004.1"/>
    </source>
</evidence>
<feature type="domain" description="Histidine kinase" evidence="8">
    <location>
        <begin position="205"/>
        <end position="398"/>
    </location>
</feature>
<feature type="transmembrane region" description="Helical" evidence="7">
    <location>
        <begin position="149"/>
        <end position="169"/>
    </location>
</feature>
<dbReference type="EMBL" id="NEVK01000004">
    <property type="protein sequence ID" value="OZI23004.1"/>
    <property type="molecule type" value="Genomic_DNA"/>
</dbReference>
<accession>A0A261RDC6</accession>
<evidence type="ECO:0000256" key="1">
    <source>
        <dbReference type="ARBA" id="ARBA00000085"/>
    </source>
</evidence>
<protein>
    <recommendedName>
        <fullName evidence="2">histidine kinase</fullName>
        <ecNumber evidence="2">2.7.13.3</ecNumber>
    </recommendedName>
</protein>
<evidence type="ECO:0000256" key="6">
    <source>
        <dbReference type="ARBA" id="ARBA00022840"/>
    </source>
</evidence>
<dbReference type="InterPro" id="IPR050980">
    <property type="entry name" value="2C_sensor_his_kinase"/>
</dbReference>
<keyword evidence="10" id="KW-1185">Reference proteome</keyword>
<dbReference type="PRINTS" id="PR00344">
    <property type="entry name" value="BCTRLSENSOR"/>
</dbReference>
<dbReference type="PANTHER" id="PTHR44936">
    <property type="entry name" value="SENSOR PROTEIN CREC"/>
    <property type="match status" value="1"/>
</dbReference>
<dbReference type="InterPro" id="IPR004358">
    <property type="entry name" value="Sig_transdc_His_kin-like_C"/>
</dbReference>
<sequence>MSGSSSNSFLRTLCSLRWLAIAGQAATVLVASGPLGLNLPLGPLWSGVAALVAFNLYAIVRVRRSRGQTGPAVAFAHLLVDIVVLAWMITWSGGIHNPFGLMFIILIALAALALPRGWALAAAMACLAGYAASAMLGQPLQGQHDPYSLILWGIGASFFISAMVVLYFSTRLAADLRSRERELAALRERFTRNEGIVALATHAAAMAHELNTPLATMALLADEIAAEAQTDGLRADAALLGQLLALCRERIRNLAVPTEVDLVRVVSQWRLVRPTIDLRRTGELPASLRVEPAIAHLLQALLNNAADAGEAAGSARVDLHLEYRDGALQGEVRDHGRGFDPDHALLPATSLFHSGKPGGLGVGLALSHATVEQLGGEMTMTAADGGGARIRFYLPFAPRAPRATGTPA</sequence>
<dbReference type="InterPro" id="IPR005467">
    <property type="entry name" value="His_kinase_dom"/>
</dbReference>
<feature type="transmembrane region" description="Helical" evidence="7">
    <location>
        <begin position="95"/>
        <end position="114"/>
    </location>
</feature>
<evidence type="ECO:0000256" key="7">
    <source>
        <dbReference type="SAM" id="Phobius"/>
    </source>
</evidence>
<dbReference type="InterPro" id="IPR003594">
    <property type="entry name" value="HATPase_dom"/>
</dbReference>
<comment type="catalytic activity">
    <reaction evidence="1">
        <text>ATP + protein L-histidine = ADP + protein N-phospho-L-histidine.</text>
        <dbReference type="EC" id="2.7.13.3"/>
    </reaction>
</comment>
<evidence type="ECO:0000256" key="4">
    <source>
        <dbReference type="ARBA" id="ARBA00022741"/>
    </source>
</evidence>
<organism evidence="9 10">
    <name type="scientific">Bordetella genomosp. 7</name>
    <dbReference type="NCBI Taxonomy" id="1416805"/>
    <lineage>
        <taxon>Bacteria</taxon>
        <taxon>Pseudomonadati</taxon>
        <taxon>Pseudomonadota</taxon>
        <taxon>Betaproteobacteria</taxon>
        <taxon>Burkholderiales</taxon>
        <taxon>Alcaligenaceae</taxon>
        <taxon>Bordetella</taxon>
    </lineage>
</organism>
<dbReference type="AlphaFoldDB" id="A0A261RDC6"/>
<dbReference type="Pfam" id="PF25323">
    <property type="entry name" value="6TM_PilS"/>
    <property type="match status" value="1"/>
</dbReference>
<evidence type="ECO:0000313" key="10">
    <source>
        <dbReference type="Proteomes" id="UP000216947"/>
    </source>
</evidence>
<dbReference type="Gene3D" id="3.30.565.10">
    <property type="entry name" value="Histidine kinase-like ATPase, C-terminal domain"/>
    <property type="match status" value="1"/>
</dbReference>
<dbReference type="EC" id="2.7.13.3" evidence="2"/>
<evidence type="ECO:0000256" key="3">
    <source>
        <dbReference type="ARBA" id="ARBA00022679"/>
    </source>
</evidence>
<evidence type="ECO:0000259" key="8">
    <source>
        <dbReference type="PROSITE" id="PS50109"/>
    </source>
</evidence>
<feature type="transmembrane region" description="Helical" evidence="7">
    <location>
        <begin position="119"/>
        <end position="137"/>
    </location>
</feature>
<dbReference type="PROSITE" id="PS50109">
    <property type="entry name" value="HIS_KIN"/>
    <property type="match status" value="1"/>
</dbReference>